<comment type="caution">
    <text evidence="7">The sequence shown here is derived from an EMBL/GenBank/DDBJ whole genome shotgun (WGS) entry which is preliminary data.</text>
</comment>
<accession>A0A1C3EMX5</accession>
<dbReference type="Proteomes" id="UP000094936">
    <property type="component" value="Unassembled WGS sequence"/>
</dbReference>
<dbReference type="Pfam" id="PF13616">
    <property type="entry name" value="Rotamase_3"/>
    <property type="match status" value="1"/>
</dbReference>
<evidence type="ECO:0000256" key="1">
    <source>
        <dbReference type="ARBA" id="ARBA00000971"/>
    </source>
</evidence>
<protein>
    <recommendedName>
        <fullName evidence="2">peptidylprolyl isomerase</fullName>
        <ecNumber evidence="2">5.2.1.8</ecNumber>
    </recommendedName>
</protein>
<evidence type="ECO:0000259" key="6">
    <source>
        <dbReference type="PROSITE" id="PS50198"/>
    </source>
</evidence>
<keyword evidence="3 5" id="KW-0697">Rotamase</keyword>
<keyword evidence="8" id="KW-1185">Reference proteome</keyword>
<comment type="catalytic activity">
    <reaction evidence="1">
        <text>[protein]-peptidylproline (omega=180) = [protein]-peptidylproline (omega=0)</text>
        <dbReference type="Rhea" id="RHEA:16237"/>
        <dbReference type="Rhea" id="RHEA-COMP:10747"/>
        <dbReference type="Rhea" id="RHEA-COMP:10748"/>
        <dbReference type="ChEBI" id="CHEBI:83833"/>
        <dbReference type="ChEBI" id="CHEBI:83834"/>
        <dbReference type="EC" id="5.2.1.8"/>
    </reaction>
</comment>
<evidence type="ECO:0000313" key="7">
    <source>
        <dbReference type="EMBL" id="ODA34559.1"/>
    </source>
</evidence>
<feature type="domain" description="PpiC" evidence="6">
    <location>
        <begin position="2"/>
        <end position="91"/>
    </location>
</feature>
<dbReference type="Gene3D" id="3.10.50.40">
    <property type="match status" value="1"/>
</dbReference>
<evidence type="ECO:0000256" key="4">
    <source>
        <dbReference type="ARBA" id="ARBA00023235"/>
    </source>
</evidence>
<dbReference type="SUPFAM" id="SSF54534">
    <property type="entry name" value="FKBP-like"/>
    <property type="match status" value="1"/>
</dbReference>
<evidence type="ECO:0000256" key="5">
    <source>
        <dbReference type="PROSITE-ProRule" id="PRU00278"/>
    </source>
</evidence>
<dbReference type="InterPro" id="IPR052204">
    <property type="entry name" value="PpiC/parvulin_rotamase"/>
</dbReference>
<dbReference type="RefSeq" id="WP_068900301.1">
    <property type="nucleotide sequence ID" value="NZ_JBHUIF010000015.1"/>
</dbReference>
<proteinExistence type="predicted"/>
<dbReference type="EMBL" id="LYBM01000007">
    <property type="protein sequence ID" value="ODA34559.1"/>
    <property type="molecule type" value="Genomic_DNA"/>
</dbReference>
<dbReference type="InterPro" id="IPR046357">
    <property type="entry name" value="PPIase_dom_sf"/>
</dbReference>
<organism evidence="7 8">
    <name type="scientific">Veronia pacifica</name>
    <dbReference type="NCBI Taxonomy" id="1080227"/>
    <lineage>
        <taxon>Bacteria</taxon>
        <taxon>Pseudomonadati</taxon>
        <taxon>Pseudomonadota</taxon>
        <taxon>Gammaproteobacteria</taxon>
        <taxon>Vibrionales</taxon>
        <taxon>Vibrionaceae</taxon>
        <taxon>Veronia</taxon>
    </lineage>
</organism>
<dbReference type="GO" id="GO:0003755">
    <property type="term" value="F:peptidyl-prolyl cis-trans isomerase activity"/>
    <property type="evidence" value="ECO:0007669"/>
    <property type="project" value="UniProtKB-KW"/>
</dbReference>
<dbReference type="PANTHER" id="PTHR43629">
    <property type="entry name" value="PEPTIDYL-PROLYL CIS-TRANS ISOMERASE"/>
    <property type="match status" value="1"/>
</dbReference>
<dbReference type="EC" id="5.2.1.8" evidence="2"/>
<gene>
    <name evidence="7" type="ORF">A8L45_06210</name>
</gene>
<evidence type="ECO:0000313" key="8">
    <source>
        <dbReference type="Proteomes" id="UP000094936"/>
    </source>
</evidence>
<dbReference type="STRING" id="1080227.A8L45_06210"/>
<evidence type="ECO:0000256" key="3">
    <source>
        <dbReference type="ARBA" id="ARBA00023110"/>
    </source>
</evidence>
<evidence type="ECO:0000256" key="2">
    <source>
        <dbReference type="ARBA" id="ARBA00013194"/>
    </source>
</evidence>
<dbReference type="PANTHER" id="PTHR43629:SF3">
    <property type="entry name" value="PEPTIDYL-PROLYL CIS-TRANS ISOMERASE C"/>
    <property type="match status" value="1"/>
</dbReference>
<dbReference type="OrthoDB" id="14196at2"/>
<dbReference type="AlphaFoldDB" id="A0A1C3EMX5"/>
<reference evidence="7 8" key="1">
    <citation type="submission" date="2016-05" db="EMBL/GenBank/DDBJ databases">
        <title>Genomic Taxonomy of the Vibrionaceae.</title>
        <authorList>
            <person name="Gomez-Gil B."/>
            <person name="Enciso-Ibarra J."/>
        </authorList>
    </citation>
    <scope>NUCLEOTIDE SEQUENCE [LARGE SCALE GENOMIC DNA]</scope>
    <source>
        <strain evidence="7 8">CAIM 1920</strain>
    </source>
</reference>
<dbReference type="NCBIfam" id="NF011969">
    <property type="entry name" value="PRK15441.1"/>
    <property type="match status" value="1"/>
</dbReference>
<dbReference type="PROSITE" id="PS50198">
    <property type="entry name" value="PPIC_PPIASE_2"/>
    <property type="match status" value="1"/>
</dbReference>
<name>A0A1C3EMX5_9GAMM</name>
<dbReference type="InterPro" id="IPR000297">
    <property type="entry name" value="PPIase_PpiC"/>
</dbReference>
<keyword evidence="4 5" id="KW-0413">Isomerase</keyword>
<sequence length="94" mass="10428">MAKRAAALHILVKTEKQALDILKQLKQGANFQQLAKKFSTCPSKKRGGDLGEFNQGDMAPAFDKAVFRGELLTPIGPVKTKFGFHIIKVLYRNV</sequence>